<dbReference type="Proteomes" id="UP001161017">
    <property type="component" value="Unassembled WGS sequence"/>
</dbReference>
<feature type="domain" description="Carrier" evidence="3">
    <location>
        <begin position="231"/>
        <end position="306"/>
    </location>
</feature>
<keyword evidence="1" id="KW-0596">Phosphopantetheine</keyword>
<evidence type="ECO:0000313" key="5">
    <source>
        <dbReference type="Proteomes" id="UP001161017"/>
    </source>
</evidence>
<dbReference type="Pfam" id="PF00550">
    <property type="entry name" value="PP-binding"/>
    <property type="match status" value="1"/>
</dbReference>
<reference evidence="4" key="1">
    <citation type="journal article" date="2023" name="Genome Biol. Evol.">
        <title>First Whole Genome Sequence and Flow Cytometry Genome Size Data for the Lichen-Forming Fungus Ramalina farinacea (Ascomycota).</title>
        <authorList>
            <person name="Llewellyn T."/>
            <person name="Mian S."/>
            <person name="Hill R."/>
            <person name="Leitch I.J."/>
            <person name="Gaya E."/>
        </authorList>
    </citation>
    <scope>NUCLEOTIDE SEQUENCE</scope>
    <source>
        <strain evidence="4">LIQ254RAFAR</strain>
    </source>
</reference>
<dbReference type="Pfam" id="PF23562">
    <property type="entry name" value="AMP-binding_C_3"/>
    <property type="match status" value="1"/>
</dbReference>
<proteinExistence type="predicted"/>
<evidence type="ECO:0000313" key="4">
    <source>
        <dbReference type="EMBL" id="MDI1486647.1"/>
    </source>
</evidence>
<protein>
    <recommendedName>
        <fullName evidence="3">Carrier domain-containing protein</fullName>
    </recommendedName>
</protein>
<evidence type="ECO:0000256" key="1">
    <source>
        <dbReference type="ARBA" id="ARBA00022450"/>
    </source>
</evidence>
<dbReference type="Gene3D" id="1.10.1200.10">
    <property type="entry name" value="ACP-like"/>
    <property type="match status" value="1"/>
</dbReference>
<dbReference type="PANTHER" id="PTHR43439">
    <property type="entry name" value="PHENYLACETATE-COENZYME A LIGASE"/>
    <property type="match status" value="1"/>
</dbReference>
<dbReference type="InterPro" id="IPR009081">
    <property type="entry name" value="PP-bd_ACP"/>
</dbReference>
<dbReference type="InterPro" id="IPR036736">
    <property type="entry name" value="ACP-like_sf"/>
</dbReference>
<dbReference type="InterPro" id="IPR051414">
    <property type="entry name" value="Adenylate-forming_Reductase"/>
</dbReference>
<dbReference type="PROSITE" id="PS50075">
    <property type="entry name" value="CARRIER"/>
    <property type="match status" value="1"/>
</dbReference>
<keyword evidence="5" id="KW-1185">Reference proteome</keyword>
<sequence length="485" mass="53853">MLSIYGSSEMGELPQMIPADDCRTLDWNHRLFKNLLGAHVCHQSGNLYEMVLSKTSTTMEYQPRFAIFPELSEFHSRDIFSPHPTEPDLCSYEGQLDDLIVLSNGLKVNPLCFERIVTSDPRISSALMAGTQRLQSALLVELADSSHLDIAGRAHIIEDIWPLVQKANATCPAQAEVLKTHILIASPGKPFGRAAKETVQRAFTLKLYSKELDDLYADADQSPNMSPYEAMGEEELSGLLLREILNIIGWRRIQTDVSFFEREMDSLQAVALSRRLRHLFCSDIVPSTIYSNSTAKLLAEAVRKILSHEKPANDDQERLDEEAITKTFETSRNHFAANTKSLFPREAQDSVSNSLASVSSLASLAAASPLRPNIIYVSSVAAGRNYSPSPYRKKSQRLQAWPTVMDMVKANTLQNASSTTALDDTNYQSLYFALDKFAVLHTTSEVDGVKRMGSELGAQLTAFGHVATNIGHIQRRPTRGCAHGY</sequence>
<dbReference type="SUPFAM" id="SSF47336">
    <property type="entry name" value="ACP-like"/>
    <property type="match status" value="1"/>
</dbReference>
<evidence type="ECO:0000256" key="2">
    <source>
        <dbReference type="ARBA" id="ARBA00022553"/>
    </source>
</evidence>
<dbReference type="AlphaFoldDB" id="A0AA43TWA9"/>
<evidence type="ECO:0000259" key="3">
    <source>
        <dbReference type="PROSITE" id="PS50075"/>
    </source>
</evidence>
<dbReference type="EMBL" id="JAPUFD010000003">
    <property type="protein sequence ID" value="MDI1486647.1"/>
    <property type="molecule type" value="Genomic_DNA"/>
</dbReference>
<keyword evidence="2" id="KW-0597">Phosphoprotein</keyword>
<comment type="caution">
    <text evidence="4">The sequence shown here is derived from an EMBL/GenBank/DDBJ whole genome shotgun (WGS) entry which is preliminary data.</text>
</comment>
<name>A0AA43TWA9_9LECA</name>
<gene>
    <name evidence="4" type="ORF">OHK93_005879</name>
</gene>
<dbReference type="PANTHER" id="PTHR43439:SF2">
    <property type="entry name" value="ENZYME, PUTATIVE (JCVI)-RELATED"/>
    <property type="match status" value="1"/>
</dbReference>
<organism evidence="4 5">
    <name type="scientific">Ramalina farinacea</name>
    <dbReference type="NCBI Taxonomy" id="258253"/>
    <lineage>
        <taxon>Eukaryota</taxon>
        <taxon>Fungi</taxon>
        <taxon>Dikarya</taxon>
        <taxon>Ascomycota</taxon>
        <taxon>Pezizomycotina</taxon>
        <taxon>Lecanoromycetes</taxon>
        <taxon>OSLEUM clade</taxon>
        <taxon>Lecanoromycetidae</taxon>
        <taxon>Lecanorales</taxon>
        <taxon>Lecanorineae</taxon>
        <taxon>Ramalinaceae</taxon>
        <taxon>Ramalina</taxon>
    </lineage>
</organism>
<accession>A0AA43TWA9</accession>